<organism evidence="1 2">
    <name type="scientific">Sphaeramia orbicularis</name>
    <name type="common">orbiculate cardinalfish</name>
    <dbReference type="NCBI Taxonomy" id="375764"/>
    <lineage>
        <taxon>Eukaryota</taxon>
        <taxon>Metazoa</taxon>
        <taxon>Chordata</taxon>
        <taxon>Craniata</taxon>
        <taxon>Vertebrata</taxon>
        <taxon>Euteleostomi</taxon>
        <taxon>Actinopterygii</taxon>
        <taxon>Neopterygii</taxon>
        <taxon>Teleostei</taxon>
        <taxon>Neoteleostei</taxon>
        <taxon>Acanthomorphata</taxon>
        <taxon>Gobiaria</taxon>
        <taxon>Kurtiformes</taxon>
        <taxon>Apogonoidei</taxon>
        <taxon>Apogonidae</taxon>
        <taxon>Apogoninae</taxon>
        <taxon>Sphaeramia</taxon>
    </lineage>
</organism>
<sequence>MSTKRSAPTAAPVVTPKRQRKMTNIAQKVGLLDTLKEGRSSAAVGRHYRINESSVRYIKKEEIFKIYEVLPKGSRKFYLLYSTLLYSTLLKSNQ</sequence>
<dbReference type="InParanoid" id="A0A672Z0S3"/>
<reference evidence="1" key="3">
    <citation type="submission" date="2025-09" db="UniProtKB">
        <authorList>
            <consortium name="Ensembl"/>
        </authorList>
    </citation>
    <scope>IDENTIFICATION</scope>
</reference>
<dbReference type="Gene3D" id="1.10.10.10">
    <property type="entry name" value="Winged helix-like DNA-binding domain superfamily/Winged helix DNA-binding domain"/>
    <property type="match status" value="1"/>
</dbReference>
<evidence type="ECO:0008006" key="3">
    <source>
        <dbReference type="Google" id="ProtNLM"/>
    </source>
</evidence>
<protein>
    <recommendedName>
        <fullName evidence="3">HTH psq-type domain-containing protein</fullName>
    </recommendedName>
</protein>
<dbReference type="AlphaFoldDB" id="A0A672Z0S3"/>
<keyword evidence="2" id="KW-1185">Reference proteome</keyword>
<evidence type="ECO:0000313" key="2">
    <source>
        <dbReference type="Proteomes" id="UP000472271"/>
    </source>
</evidence>
<dbReference type="InterPro" id="IPR036388">
    <property type="entry name" value="WH-like_DNA-bd_sf"/>
</dbReference>
<accession>A0A672Z0S3</accession>
<reference evidence="1" key="1">
    <citation type="submission" date="2019-06" db="EMBL/GenBank/DDBJ databases">
        <authorList>
            <consortium name="Wellcome Sanger Institute Data Sharing"/>
        </authorList>
    </citation>
    <scope>NUCLEOTIDE SEQUENCE [LARGE SCALE GENOMIC DNA]</scope>
</reference>
<dbReference type="Proteomes" id="UP000472271">
    <property type="component" value="Chromosome 7"/>
</dbReference>
<evidence type="ECO:0000313" key="1">
    <source>
        <dbReference type="Ensembl" id="ENSSORP00005010319.1"/>
    </source>
</evidence>
<dbReference type="Ensembl" id="ENSSORT00005010653.1">
    <property type="protein sequence ID" value="ENSSORP00005010319.1"/>
    <property type="gene ID" value="ENSSORG00005005585.1"/>
</dbReference>
<reference evidence="1" key="2">
    <citation type="submission" date="2025-08" db="UniProtKB">
        <authorList>
            <consortium name="Ensembl"/>
        </authorList>
    </citation>
    <scope>IDENTIFICATION</scope>
</reference>
<name>A0A672Z0S3_9TELE</name>
<proteinExistence type="predicted"/>